<evidence type="ECO:0000256" key="1">
    <source>
        <dbReference type="SAM" id="SignalP"/>
    </source>
</evidence>
<reference evidence="2 3" key="1">
    <citation type="submission" date="2019-09" db="EMBL/GenBank/DDBJ databases">
        <title>Actinomadura physcomitrii sp. nov., a novel actinomycete isolated from moss [Physcomitrium sphaericum (Ludw) Fuernr].</title>
        <authorList>
            <person name="Zhuang X."/>
            <person name="Liu C."/>
        </authorList>
    </citation>
    <scope>NUCLEOTIDE SEQUENCE [LARGE SCALE GENOMIC DNA]</scope>
    <source>
        <strain evidence="2 3">HMC1</strain>
    </source>
</reference>
<dbReference type="AlphaFoldDB" id="A0A6H9YN99"/>
<evidence type="ECO:0008006" key="4">
    <source>
        <dbReference type="Google" id="ProtNLM"/>
    </source>
</evidence>
<sequence length="123" mass="12813">MRALRAGLLAALLVCTLSACDLMQRISDGAYRNAVADGTVAELEKRGVRLAGRPSCEMPATGDESLVRVRCTGRTTTGVPVVVSGEATQADTDHPREQYVITVGGKPVLDQNCLGLGCPPASS</sequence>
<keyword evidence="1" id="KW-0732">Signal</keyword>
<gene>
    <name evidence="2" type="ORF">F8566_39175</name>
</gene>
<accession>A0A6H9YN99</accession>
<keyword evidence="3" id="KW-1185">Reference proteome</keyword>
<dbReference type="OrthoDB" id="3694165at2"/>
<dbReference type="PROSITE" id="PS51257">
    <property type="entry name" value="PROKAR_LIPOPROTEIN"/>
    <property type="match status" value="1"/>
</dbReference>
<dbReference type="RefSeq" id="WP_151567481.1">
    <property type="nucleotide sequence ID" value="NZ_WBMT01000023.1"/>
</dbReference>
<organism evidence="2 3">
    <name type="scientific">Actinomadura rudentiformis</name>
    <dbReference type="NCBI Taxonomy" id="359158"/>
    <lineage>
        <taxon>Bacteria</taxon>
        <taxon>Bacillati</taxon>
        <taxon>Actinomycetota</taxon>
        <taxon>Actinomycetes</taxon>
        <taxon>Streptosporangiales</taxon>
        <taxon>Thermomonosporaceae</taxon>
        <taxon>Actinomadura</taxon>
    </lineage>
</organism>
<feature type="chain" id="PRO_5026258435" description="DUF4333 domain-containing protein" evidence="1">
    <location>
        <begin position="20"/>
        <end position="123"/>
    </location>
</feature>
<dbReference type="Proteomes" id="UP000468735">
    <property type="component" value="Unassembled WGS sequence"/>
</dbReference>
<evidence type="ECO:0000313" key="2">
    <source>
        <dbReference type="EMBL" id="KAB2342099.1"/>
    </source>
</evidence>
<proteinExistence type="predicted"/>
<protein>
    <recommendedName>
        <fullName evidence="4">DUF4333 domain-containing protein</fullName>
    </recommendedName>
</protein>
<dbReference type="EMBL" id="WBMT01000023">
    <property type="protein sequence ID" value="KAB2342099.1"/>
    <property type="molecule type" value="Genomic_DNA"/>
</dbReference>
<comment type="caution">
    <text evidence="2">The sequence shown here is derived from an EMBL/GenBank/DDBJ whole genome shotgun (WGS) entry which is preliminary data.</text>
</comment>
<feature type="signal peptide" evidence="1">
    <location>
        <begin position="1"/>
        <end position="19"/>
    </location>
</feature>
<name>A0A6H9YN99_9ACTN</name>
<evidence type="ECO:0000313" key="3">
    <source>
        <dbReference type="Proteomes" id="UP000468735"/>
    </source>
</evidence>